<evidence type="ECO:0000313" key="4">
    <source>
        <dbReference type="Proteomes" id="UP001501496"/>
    </source>
</evidence>
<reference evidence="4" key="1">
    <citation type="journal article" date="2019" name="Int. J. Syst. Evol. Microbiol.">
        <title>The Global Catalogue of Microorganisms (GCM) 10K type strain sequencing project: providing services to taxonomists for standard genome sequencing and annotation.</title>
        <authorList>
            <consortium name="The Broad Institute Genomics Platform"/>
            <consortium name="The Broad Institute Genome Sequencing Center for Infectious Disease"/>
            <person name="Wu L."/>
            <person name="Ma J."/>
        </authorList>
    </citation>
    <scope>NUCLEOTIDE SEQUENCE [LARGE SCALE GENOMIC DNA]</scope>
    <source>
        <strain evidence="4">JCM 17630</strain>
    </source>
</reference>
<feature type="domain" description="Formyl transferase C-terminal" evidence="2">
    <location>
        <begin position="200"/>
        <end position="286"/>
    </location>
</feature>
<dbReference type="SUPFAM" id="SSF53328">
    <property type="entry name" value="Formyltransferase"/>
    <property type="match status" value="1"/>
</dbReference>
<evidence type="ECO:0008006" key="5">
    <source>
        <dbReference type="Google" id="ProtNLM"/>
    </source>
</evidence>
<organism evidence="3 4">
    <name type="scientific">Postechiella marina</name>
    <dbReference type="NCBI Taxonomy" id="943941"/>
    <lineage>
        <taxon>Bacteria</taxon>
        <taxon>Pseudomonadati</taxon>
        <taxon>Bacteroidota</taxon>
        <taxon>Flavobacteriia</taxon>
        <taxon>Flavobacteriales</taxon>
        <taxon>Flavobacteriaceae</taxon>
        <taxon>Postechiella</taxon>
    </lineage>
</organism>
<name>A0ABP8C7W5_9FLAO</name>
<dbReference type="InterPro" id="IPR005793">
    <property type="entry name" value="Formyl_trans_C"/>
</dbReference>
<dbReference type="RefSeq" id="WP_344787576.1">
    <property type="nucleotide sequence ID" value="NZ_BAABCA010000003.1"/>
</dbReference>
<dbReference type="InterPro" id="IPR002376">
    <property type="entry name" value="Formyl_transf_N"/>
</dbReference>
<dbReference type="InterPro" id="IPR011034">
    <property type="entry name" value="Formyl_transferase-like_C_sf"/>
</dbReference>
<dbReference type="PANTHER" id="PTHR11138">
    <property type="entry name" value="METHIONYL-TRNA FORMYLTRANSFERASE"/>
    <property type="match status" value="1"/>
</dbReference>
<comment type="caution">
    <text evidence="3">The sequence shown here is derived from an EMBL/GenBank/DDBJ whole genome shotgun (WGS) entry which is preliminary data.</text>
</comment>
<accession>A0ABP8C7W5</accession>
<protein>
    <recommendedName>
        <fullName evidence="5">Methionyl-tRNA formyltransferase</fullName>
    </recommendedName>
</protein>
<feature type="domain" description="Formyl transferase N-terminal" evidence="1">
    <location>
        <begin position="40"/>
        <end position="173"/>
    </location>
</feature>
<dbReference type="CDD" id="cd08369">
    <property type="entry name" value="FMT_core"/>
    <property type="match status" value="1"/>
</dbReference>
<dbReference type="Gene3D" id="3.40.50.12230">
    <property type="match status" value="1"/>
</dbReference>
<dbReference type="EMBL" id="BAABCA010000003">
    <property type="protein sequence ID" value="GAA4234909.1"/>
    <property type="molecule type" value="Genomic_DNA"/>
</dbReference>
<dbReference type="Proteomes" id="UP001501496">
    <property type="component" value="Unassembled WGS sequence"/>
</dbReference>
<sequence>MKTILLGSFPSALTIYKYLLENESLDAVFVLEEYCSQEVKDILSLQFKANNVSGVFTSKLQLNIALAKYLKDNKIDVVVVFGCPTLIEKESLIIPKHGFLNIHFGKLPGNRGADPLFWTIKNQEKSTAITIHKMDANFDTGPVLLEEAVSVYFGETSGMLSSKLTLQALQVLKQSLQLLGNSENYVKQVNLDLYRQKPSRDDLTINWENQTADDIESLVNACNPKYTGAITYYQGTEVNIIEVSPASNTESMQGEVPGKIIHAHPQEGLFVCCKNGELLRINIMKTDAGVLTGTKYVTIGMQMGQQFTTKA</sequence>
<evidence type="ECO:0000259" key="1">
    <source>
        <dbReference type="Pfam" id="PF00551"/>
    </source>
</evidence>
<dbReference type="SUPFAM" id="SSF50486">
    <property type="entry name" value="FMT C-terminal domain-like"/>
    <property type="match status" value="1"/>
</dbReference>
<evidence type="ECO:0000259" key="2">
    <source>
        <dbReference type="Pfam" id="PF02911"/>
    </source>
</evidence>
<evidence type="ECO:0000313" key="3">
    <source>
        <dbReference type="EMBL" id="GAA4234909.1"/>
    </source>
</evidence>
<dbReference type="Pfam" id="PF02911">
    <property type="entry name" value="Formyl_trans_C"/>
    <property type="match status" value="1"/>
</dbReference>
<keyword evidence="4" id="KW-1185">Reference proteome</keyword>
<proteinExistence type="predicted"/>
<dbReference type="InterPro" id="IPR036477">
    <property type="entry name" value="Formyl_transf_N_sf"/>
</dbReference>
<dbReference type="Pfam" id="PF00551">
    <property type="entry name" value="Formyl_trans_N"/>
    <property type="match status" value="1"/>
</dbReference>
<dbReference type="PANTHER" id="PTHR11138:SF5">
    <property type="entry name" value="METHIONYL-TRNA FORMYLTRANSFERASE, MITOCHONDRIAL"/>
    <property type="match status" value="1"/>
</dbReference>
<gene>
    <name evidence="3" type="ORF">GCM10022291_15470</name>
</gene>